<gene>
    <name evidence="3" type="ORF">AB5J53_08520</name>
</gene>
<evidence type="ECO:0000256" key="1">
    <source>
        <dbReference type="SAM" id="MobiDB-lite"/>
    </source>
</evidence>
<proteinExistence type="predicted"/>
<name>A0AB39R6K0_9ACTN</name>
<keyword evidence="2" id="KW-1133">Transmembrane helix</keyword>
<dbReference type="AlphaFoldDB" id="A0AB39R6K0"/>
<protein>
    <submittedName>
        <fullName evidence="3">Uncharacterized protein</fullName>
    </submittedName>
</protein>
<evidence type="ECO:0000256" key="2">
    <source>
        <dbReference type="SAM" id="Phobius"/>
    </source>
</evidence>
<keyword evidence="2" id="KW-0472">Membrane</keyword>
<evidence type="ECO:0000313" key="3">
    <source>
        <dbReference type="EMBL" id="XDQ51687.1"/>
    </source>
</evidence>
<sequence>MHMQVVGHVADAAAEASLSSGDLFGMRVQLLADAAATLVVLLVAVVLSVYKPRGLTRHGWRRQQRLREPQPATGSDQTAGLAAR</sequence>
<feature type="transmembrane region" description="Helical" evidence="2">
    <location>
        <begin position="30"/>
        <end position="50"/>
    </location>
</feature>
<accession>A0AB39R6K0</accession>
<organism evidence="3">
    <name type="scientific">Streptomyces sp. R41</name>
    <dbReference type="NCBI Taxonomy" id="3238632"/>
    <lineage>
        <taxon>Bacteria</taxon>
        <taxon>Bacillati</taxon>
        <taxon>Actinomycetota</taxon>
        <taxon>Actinomycetes</taxon>
        <taxon>Kitasatosporales</taxon>
        <taxon>Streptomycetaceae</taxon>
        <taxon>Streptomyces</taxon>
    </lineage>
</organism>
<feature type="region of interest" description="Disordered" evidence="1">
    <location>
        <begin position="58"/>
        <end position="84"/>
    </location>
</feature>
<dbReference type="EMBL" id="CP163443">
    <property type="protein sequence ID" value="XDQ51687.1"/>
    <property type="molecule type" value="Genomic_DNA"/>
</dbReference>
<reference evidence="3" key="1">
    <citation type="submission" date="2024-07" db="EMBL/GenBank/DDBJ databases">
        <authorList>
            <person name="Yu S.T."/>
        </authorList>
    </citation>
    <scope>NUCLEOTIDE SEQUENCE</scope>
    <source>
        <strain evidence="3">R41</strain>
    </source>
</reference>
<keyword evidence="2" id="KW-0812">Transmembrane</keyword>
<dbReference type="RefSeq" id="WP_369245006.1">
    <property type="nucleotide sequence ID" value="NZ_CP163443.1"/>
</dbReference>